<dbReference type="Proteomes" id="UP000551616">
    <property type="component" value="Unassembled WGS sequence"/>
</dbReference>
<evidence type="ECO:0000313" key="2">
    <source>
        <dbReference type="EMBL" id="MBA2114150.1"/>
    </source>
</evidence>
<comment type="caution">
    <text evidence="2">The sequence shown here is derived from an EMBL/GenBank/DDBJ whole genome shotgun (WGS) entry which is preliminary data.</text>
</comment>
<evidence type="ECO:0000256" key="1">
    <source>
        <dbReference type="SAM" id="SignalP"/>
    </source>
</evidence>
<sequence length="203" mass="23162">MKRFLVSLLLGVACSLVAQAEEASQPELPFDRALINRYSLDHLPRSISIRQANDFWLGYDLERATLYKAWRAPENKSGLKGSGFVMRSVGQTLYEDKSNETWRFQHNGNTMPLDIRYLGCSQREGYFELQWELKYDKGILTLHERVPMSPKNPIAREIHVDSLPSDGQLLLPAPMQKAWKLATAKGDSASSLSDAQWYQLTTR</sequence>
<protein>
    <submittedName>
        <fullName evidence="2">Uncharacterized protein</fullName>
    </submittedName>
</protein>
<name>A0A7V8V3D3_9BACT</name>
<reference evidence="2 3" key="1">
    <citation type="submission" date="2020-05" db="EMBL/GenBank/DDBJ databases">
        <title>Bremerella alba sp. nov., a novel planctomycete isolated from the surface of the macroalga Fucus spiralis.</title>
        <authorList>
            <person name="Godinho O."/>
            <person name="Botelho R."/>
            <person name="Albuquerque L."/>
            <person name="Wiegand S."/>
            <person name="Da Costa M.S."/>
            <person name="Lobo-Da-Cunha A."/>
            <person name="Jogler C."/>
            <person name="Lage O.M."/>
        </authorList>
    </citation>
    <scope>NUCLEOTIDE SEQUENCE [LARGE SCALE GENOMIC DNA]</scope>
    <source>
        <strain evidence="2 3">FF15</strain>
    </source>
</reference>
<dbReference type="AlphaFoldDB" id="A0A7V8V3D3"/>
<keyword evidence="1" id="KW-0732">Signal</keyword>
<dbReference type="EMBL" id="JABRWO010000003">
    <property type="protein sequence ID" value="MBA2114150.1"/>
    <property type="molecule type" value="Genomic_DNA"/>
</dbReference>
<feature type="signal peptide" evidence="1">
    <location>
        <begin position="1"/>
        <end position="20"/>
    </location>
</feature>
<evidence type="ECO:0000313" key="3">
    <source>
        <dbReference type="Proteomes" id="UP000551616"/>
    </source>
</evidence>
<organism evidence="2 3">
    <name type="scientific">Bremerella alba</name>
    <dbReference type="NCBI Taxonomy" id="980252"/>
    <lineage>
        <taxon>Bacteria</taxon>
        <taxon>Pseudomonadati</taxon>
        <taxon>Planctomycetota</taxon>
        <taxon>Planctomycetia</taxon>
        <taxon>Pirellulales</taxon>
        <taxon>Pirellulaceae</taxon>
        <taxon>Bremerella</taxon>
    </lineage>
</organism>
<keyword evidence="3" id="KW-1185">Reference proteome</keyword>
<dbReference type="RefSeq" id="WP_207395630.1">
    <property type="nucleotide sequence ID" value="NZ_JABRWO010000003.1"/>
</dbReference>
<feature type="chain" id="PRO_5031012861" evidence="1">
    <location>
        <begin position="21"/>
        <end position="203"/>
    </location>
</feature>
<gene>
    <name evidence="2" type="ORF">HOV93_13060</name>
</gene>
<proteinExistence type="predicted"/>
<accession>A0A7V8V3D3</accession>